<dbReference type="AlphaFoldDB" id="A0A2K9NXD8"/>
<evidence type="ECO:0000313" key="1">
    <source>
        <dbReference type="EMBL" id="AUN99444.1"/>
    </source>
</evidence>
<accession>A0A2K9NXD8</accession>
<dbReference type="KEGG" id="bsto:C0V70_15275"/>
<gene>
    <name evidence="1" type="ORF">C0V70_15275</name>
</gene>
<reference evidence="1 2" key="1">
    <citation type="submission" date="2018-01" db="EMBL/GenBank/DDBJ databases">
        <title>Complete genome sequence of Bacteriovorax stolpii DSM12778.</title>
        <authorList>
            <person name="Tang B."/>
            <person name="Chang J."/>
        </authorList>
    </citation>
    <scope>NUCLEOTIDE SEQUENCE [LARGE SCALE GENOMIC DNA]</scope>
    <source>
        <strain evidence="1 2">DSM 12778</strain>
    </source>
</reference>
<dbReference type="RefSeq" id="WP_102244735.1">
    <property type="nucleotide sequence ID" value="NZ_CP025704.1"/>
</dbReference>
<organism evidence="1 2">
    <name type="scientific">Bacteriovorax stolpii</name>
    <name type="common">Bdellovibrio stolpii</name>
    <dbReference type="NCBI Taxonomy" id="960"/>
    <lineage>
        <taxon>Bacteria</taxon>
        <taxon>Pseudomonadati</taxon>
        <taxon>Bdellovibrionota</taxon>
        <taxon>Bacteriovoracia</taxon>
        <taxon>Bacteriovoracales</taxon>
        <taxon>Bacteriovoracaceae</taxon>
        <taxon>Bacteriovorax</taxon>
    </lineage>
</organism>
<dbReference type="EMBL" id="CP025704">
    <property type="protein sequence ID" value="AUN99444.1"/>
    <property type="molecule type" value="Genomic_DNA"/>
</dbReference>
<name>A0A2K9NXD8_BACTC</name>
<proteinExistence type="predicted"/>
<dbReference type="Proteomes" id="UP000235584">
    <property type="component" value="Chromosome"/>
</dbReference>
<protein>
    <submittedName>
        <fullName evidence="1">Uncharacterized protein</fullName>
    </submittedName>
</protein>
<keyword evidence="2" id="KW-1185">Reference proteome</keyword>
<sequence>MRFTLGRAVHFYYVTVLVAITALFAYGVKHYWDTGLLNIDYVSNLYDGTSKVKAVKERNDVEELKKFVDGDRIKDANKVFSRLETDIKDLKSIKSTDDKSNFDENLRQVKSSLVAFQSAPELTTILTNLNSKVSNFENFVTEKKWPTLTRMSINLRMRLTPSRLMNGGLYNFDRTQNLAQSVNNDLEAMTNFTEASGLPVDIKAAIVNRIKTLKNEAANLDSYVESHTKFNRLYKEFSTSYVAWFKMVEPEIALKKIQFEKSSQTVFYSLIAVFAGLVASVVLGFAIYNFSAKHASGKTEKLVIDTIKDGLLPVESKQIAEFSPEFNLEFDKYRDYAHKRMAFGSIFQEAVPFATILLDSNLNMVWGNSHFYEEWQLQNFKEDEDSLTWDFLQRFTSLEDNSSILSALRMSTPGKYKIQVKSNTMAKAMPYEMHVSPVEYSNQKRIMVIFYPMVEAQQNLDAQKSAITSPIMKALELQIEEKMTTEARNELRIAAEKAGVSDLYSKLNQYIEKAESIQDELNREIEALEVKTGEHRNIAGEMRKSLVASFETQRASIERYGQFKNAVATVIDSRDQLEEQFKYAMNSSRELFKDQNRIFSVAEKAEKNVDDYIKSLKTITTLKSEFKDLKVSVDDFKGRIVQVLDQLLIFQSHENDTQRVDQFLGKIKIEMKGFEKVLQSFGEVVTQLDVTVTKVDMMVESREKVDLDGIRYRMESIKNNLENVQFSASKIAQASHSKDDEMINTLKILISNMKSEMKRINDMCRMAGMSSEHLEVITNNRETTV</sequence>
<evidence type="ECO:0000313" key="2">
    <source>
        <dbReference type="Proteomes" id="UP000235584"/>
    </source>
</evidence>